<reference evidence="1" key="1">
    <citation type="submission" date="2014-04" db="EMBL/GenBank/DDBJ databases">
        <authorList>
            <person name="Croucher N."/>
        </authorList>
    </citation>
    <scope>NUCLEOTIDE SEQUENCE</scope>
    <source>
        <strain evidence="1">385385</strain>
    </source>
</reference>
<gene>
    <name evidence="2" type="ORF">GM539_09365</name>
</gene>
<dbReference type="RefSeq" id="WP_000390255.1">
    <property type="nucleotide sequence ID" value="NZ_AP026917.1"/>
</dbReference>
<dbReference type="AlphaFoldDB" id="A0A098ANN9"/>
<protein>
    <submittedName>
        <fullName evidence="1">Putative prophage protein</fullName>
    </submittedName>
</protein>
<proteinExistence type="predicted"/>
<sequence length="197" mass="23286">MEDTIWLEWIAEVMATKPVGNELLESQRGQEVVDLLLDLESNDFNWHRGDADTFWIDAQMCIKYQLSNAEIKFLAKQQPGVVNYKKHAKERNAYSEMMRGLEKLKELNFPEIYNHSLSPEEEKKKFEEEMAIEQKYISPYQKLDELEKRFFENQFLFGQKVMEAAMKIVSSEKKITVDNFFNIGSHRIKFTVEEVTN</sequence>
<name>A0A098ANN9_STREE</name>
<evidence type="ECO:0000313" key="2">
    <source>
        <dbReference type="EMBL" id="MTV63588.1"/>
    </source>
</evidence>
<evidence type="ECO:0000313" key="3">
    <source>
        <dbReference type="Proteomes" id="UP000474228"/>
    </source>
</evidence>
<dbReference type="EMBL" id="LK020690">
    <property type="protein sequence ID" value="CDQ30152.1"/>
    <property type="molecule type" value="Genomic_DNA"/>
</dbReference>
<dbReference type="Proteomes" id="UP000474228">
    <property type="component" value="Unassembled WGS sequence"/>
</dbReference>
<dbReference type="EMBL" id="WNHJ01000043">
    <property type="protein sequence ID" value="MTV63588.1"/>
    <property type="molecule type" value="Genomic_DNA"/>
</dbReference>
<accession>A0A098ANN9</accession>
<evidence type="ECO:0000313" key="1">
    <source>
        <dbReference type="EMBL" id="CDQ30152.1"/>
    </source>
</evidence>
<reference evidence="1" key="2">
    <citation type="submission" date="2014-10" db="EMBL/GenBank/DDBJ databases">
        <title>Contrasting mechanisms driving short-term and long-term diversification of pneumococci.</title>
        <authorList>
            <person name="Croucher N.J."/>
            <person name="Coupland P.C."/>
            <person name="Stevenson A.E."/>
            <person name="Callendrello A."/>
            <person name="Bentley S.D."/>
            <person name="Hanage W.P."/>
        </authorList>
    </citation>
    <scope>NUCLEOTIDE SEQUENCE</scope>
    <source>
        <strain evidence="1">385385</strain>
    </source>
</reference>
<reference evidence="2 3" key="3">
    <citation type="submission" date="2019-11" db="EMBL/GenBank/DDBJ databases">
        <title>Growth characteristics of pneumococcus vary with the chemical composition of the capsule and with environmental conditions.</title>
        <authorList>
            <person name="Tothpal A."/>
            <person name="Desobry K."/>
            <person name="Joshi S."/>
            <person name="Wyllie A.L."/>
            <person name="Weinberger D.M."/>
        </authorList>
    </citation>
    <scope>NUCLEOTIDE SEQUENCE [LARGE SCALE GENOMIC DNA]</scope>
    <source>
        <strain evidence="3">pnumococcus22F</strain>
        <strain evidence="2">Pnumococcus22F</strain>
    </source>
</reference>
<organism evidence="1">
    <name type="scientific">Streptococcus pneumoniae</name>
    <dbReference type="NCBI Taxonomy" id="1313"/>
    <lineage>
        <taxon>Bacteria</taxon>
        <taxon>Bacillati</taxon>
        <taxon>Bacillota</taxon>
        <taxon>Bacilli</taxon>
        <taxon>Lactobacillales</taxon>
        <taxon>Streptococcaceae</taxon>
        <taxon>Streptococcus</taxon>
    </lineage>
</organism>